<evidence type="ECO:0000313" key="1">
    <source>
        <dbReference type="EMBL" id="ARO87882.1"/>
    </source>
</evidence>
<keyword evidence="2" id="KW-1185">Reference proteome</keyword>
<dbReference type="EMBL" id="CP021106">
    <property type="protein sequence ID" value="ARO87882.1"/>
    <property type="molecule type" value="Genomic_DNA"/>
</dbReference>
<dbReference type="AlphaFoldDB" id="A0A1W6SQ37"/>
<protein>
    <submittedName>
        <fullName evidence="1">Uncharacterized protein</fullName>
    </submittedName>
</protein>
<organism evidence="1 2">
    <name type="scientific">Nitrosospira lacus</name>
    <dbReference type="NCBI Taxonomy" id="1288494"/>
    <lineage>
        <taxon>Bacteria</taxon>
        <taxon>Pseudomonadati</taxon>
        <taxon>Pseudomonadota</taxon>
        <taxon>Betaproteobacteria</taxon>
        <taxon>Nitrosomonadales</taxon>
        <taxon>Nitrosomonadaceae</taxon>
        <taxon>Nitrosospira</taxon>
    </lineage>
</organism>
<proteinExistence type="predicted"/>
<dbReference type="Proteomes" id="UP000012179">
    <property type="component" value="Chromosome"/>
</dbReference>
<dbReference type="KEGG" id="nlc:EBAPG3_008940"/>
<sequence length="79" mass="9271">MFHVSHAVKPMFMMLGIIRRDRAVIRYRFDFQVDVSDLHDPGLLFVVSIKIKNSKDPDRYKEGTGAFSRKLPIMLIEIY</sequence>
<gene>
    <name evidence="1" type="ORF">EBAPG3_008940</name>
</gene>
<accession>A0A1W6SQ37</accession>
<evidence type="ECO:0000313" key="2">
    <source>
        <dbReference type="Proteomes" id="UP000012179"/>
    </source>
</evidence>
<reference evidence="1 2" key="1">
    <citation type="journal article" date="2015" name="Int. J. Syst. Evol. Microbiol.">
        <title>Nitrosospira lacus sp. nov., a psychrotolerant, ammonia-oxidizing bacterium from sandy lake sediment.</title>
        <authorList>
            <person name="Urakawa H."/>
            <person name="Garcia J.C."/>
            <person name="Nielsen J.L."/>
            <person name="Le V.Q."/>
            <person name="Kozlowski J.A."/>
            <person name="Stein L.Y."/>
            <person name="Lim C.K."/>
            <person name="Pommerening-Roser A."/>
            <person name="Martens-Habbena W."/>
            <person name="Stahl D.A."/>
            <person name="Klotz M.G."/>
        </authorList>
    </citation>
    <scope>NUCLEOTIDE SEQUENCE [LARGE SCALE GENOMIC DNA]</scope>
    <source>
        <strain evidence="1 2">APG3</strain>
    </source>
</reference>
<name>A0A1W6SQ37_9PROT</name>